<keyword evidence="2" id="KW-0472">Membrane</keyword>
<keyword evidence="2" id="KW-1133">Transmembrane helix</keyword>
<dbReference type="EMBL" id="JAFJMO010000001">
    <property type="protein sequence ID" value="KAJ8287841.1"/>
    <property type="molecule type" value="Genomic_DNA"/>
</dbReference>
<evidence type="ECO:0000313" key="3">
    <source>
        <dbReference type="EMBL" id="KAJ8287841.1"/>
    </source>
</evidence>
<evidence type="ECO:0000256" key="2">
    <source>
        <dbReference type="SAM" id="Phobius"/>
    </source>
</evidence>
<keyword evidence="4" id="KW-1185">Reference proteome</keyword>
<dbReference type="AlphaFoldDB" id="A0A9Q1E1E9"/>
<dbReference type="Proteomes" id="UP001152803">
    <property type="component" value="Unassembled WGS sequence"/>
</dbReference>
<comment type="caution">
    <text evidence="3">The sequence shown here is derived from an EMBL/GenBank/DDBJ whole genome shotgun (WGS) entry which is preliminary data.</text>
</comment>
<name>A0A9Q1E1E9_CONCO</name>
<dbReference type="OrthoDB" id="8938325at2759"/>
<organism evidence="3 4">
    <name type="scientific">Conger conger</name>
    <name type="common">Conger eel</name>
    <name type="synonym">Muraena conger</name>
    <dbReference type="NCBI Taxonomy" id="82655"/>
    <lineage>
        <taxon>Eukaryota</taxon>
        <taxon>Metazoa</taxon>
        <taxon>Chordata</taxon>
        <taxon>Craniata</taxon>
        <taxon>Vertebrata</taxon>
        <taxon>Euteleostomi</taxon>
        <taxon>Actinopterygii</taxon>
        <taxon>Neopterygii</taxon>
        <taxon>Teleostei</taxon>
        <taxon>Anguilliformes</taxon>
        <taxon>Congridae</taxon>
        <taxon>Conger</taxon>
    </lineage>
</organism>
<evidence type="ECO:0000313" key="4">
    <source>
        <dbReference type="Proteomes" id="UP001152803"/>
    </source>
</evidence>
<feature type="transmembrane region" description="Helical" evidence="2">
    <location>
        <begin position="261"/>
        <end position="283"/>
    </location>
</feature>
<gene>
    <name evidence="3" type="ORF">COCON_G00005000</name>
</gene>
<accession>A0A9Q1E1E9</accession>
<reference evidence="3" key="1">
    <citation type="journal article" date="2023" name="Science">
        <title>Genome structures resolve the early diversification of teleost fishes.</title>
        <authorList>
            <person name="Parey E."/>
            <person name="Louis A."/>
            <person name="Montfort J."/>
            <person name="Bouchez O."/>
            <person name="Roques C."/>
            <person name="Iampietro C."/>
            <person name="Lluch J."/>
            <person name="Castinel A."/>
            <person name="Donnadieu C."/>
            <person name="Desvignes T."/>
            <person name="Floi Bucao C."/>
            <person name="Jouanno E."/>
            <person name="Wen M."/>
            <person name="Mejri S."/>
            <person name="Dirks R."/>
            <person name="Jansen H."/>
            <person name="Henkel C."/>
            <person name="Chen W.J."/>
            <person name="Zahm M."/>
            <person name="Cabau C."/>
            <person name="Klopp C."/>
            <person name="Thompson A.W."/>
            <person name="Robinson-Rechavi M."/>
            <person name="Braasch I."/>
            <person name="Lecointre G."/>
            <person name="Bobe J."/>
            <person name="Postlethwait J.H."/>
            <person name="Berthelot C."/>
            <person name="Roest Crollius H."/>
            <person name="Guiguen Y."/>
        </authorList>
    </citation>
    <scope>NUCLEOTIDE SEQUENCE</scope>
    <source>
        <strain evidence="3">Concon-B</strain>
    </source>
</reference>
<protein>
    <submittedName>
        <fullName evidence="3">Uncharacterized protein</fullName>
    </submittedName>
</protein>
<sequence length="396" mass="43323">MRCFYSLEGRPSPFSDSSTVTVLDLKKPSISVSMKNNQAHIHCEAPPDITGAEFFLYSTLSKTLVNSTLAGKEERAAIFTVPHSSDSTLIYYCLYQFKRINSELSDRAEVKNKDQSGRTEDQKLQKPVISVHIPEDKNVDLVCQINLKTPAVNTSCYLYVGDSSQPYRSTWTTNGRVCTFNVGRADLQQHLQALRTGEVSCDYAVNTNPHSHSPRSDRKQVPGLSPEPKTDKKTTSPSPVTTKKKGVKPPSPPLVTTKKKVLLLGIGSAVGVVVLGITAICLCKKLKLKRQTEPINNSLYASVTMENILSASDTCGTDRIYDEINDVPSSFKSPPVPSQNDTYSMITAVPAWSKPPVYDSVATVVNKAANDTPRSSSAEPTTEAPDTTTYSSLQMH</sequence>
<feature type="region of interest" description="Disordered" evidence="1">
    <location>
        <begin position="205"/>
        <end position="252"/>
    </location>
</feature>
<keyword evidence="2" id="KW-0812">Transmembrane</keyword>
<feature type="compositionally biased region" description="Low complexity" evidence="1">
    <location>
        <begin position="378"/>
        <end position="389"/>
    </location>
</feature>
<proteinExistence type="predicted"/>
<evidence type="ECO:0000256" key="1">
    <source>
        <dbReference type="SAM" id="MobiDB-lite"/>
    </source>
</evidence>
<feature type="region of interest" description="Disordered" evidence="1">
    <location>
        <begin position="369"/>
        <end position="396"/>
    </location>
</feature>